<organism evidence="1">
    <name type="scientific">marine sediment metagenome</name>
    <dbReference type="NCBI Taxonomy" id="412755"/>
    <lineage>
        <taxon>unclassified sequences</taxon>
        <taxon>metagenomes</taxon>
        <taxon>ecological metagenomes</taxon>
    </lineage>
</organism>
<reference evidence="1" key="1">
    <citation type="journal article" date="2014" name="Front. Microbiol.">
        <title>High frequency of phylogenetically diverse reductive dehalogenase-homologous genes in deep subseafloor sedimentary metagenomes.</title>
        <authorList>
            <person name="Kawai M."/>
            <person name="Futagami T."/>
            <person name="Toyoda A."/>
            <person name="Takaki Y."/>
            <person name="Nishi S."/>
            <person name="Hori S."/>
            <person name="Arai W."/>
            <person name="Tsubouchi T."/>
            <person name="Morono Y."/>
            <person name="Uchiyama I."/>
            <person name="Ito T."/>
            <person name="Fujiyama A."/>
            <person name="Inagaki F."/>
            <person name="Takami H."/>
        </authorList>
    </citation>
    <scope>NUCLEOTIDE SEQUENCE</scope>
    <source>
        <strain evidence="1">Expedition CK06-06</strain>
    </source>
</reference>
<accession>X1Q3B0</accession>
<evidence type="ECO:0000313" key="1">
    <source>
        <dbReference type="EMBL" id="GAI62987.1"/>
    </source>
</evidence>
<protein>
    <submittedName>
        <fullName evidence="1">Uncharacterized protein</fullName>
    </submittedName>
</protein>
<dbReference type="AlphaFoldDB" id="X1Q3B0"/>
<proteinExistence type="predicted"/>
<dbReference type="EMBL" id="BARW01001717">
    <property type="protein sequence ID" value="GAI62987.1"/>
    <property type="molecule type" value="Genomic_DNA"/>
</dbReference>
<sequence length="141" mass="16093">MSLPSMINTLNSWANESRLLLWGVEDGLDMHAISGYAQAKNEGIGYVAVANRLVLSELIESVQWFIYGYTSSFNYSYWGQIHQGLYESAGAVTWKTICEAWLKNDFEGRAPTIAIIDRMRQILWDEPFNISWAARPEKQPL</sequence>
<gene>
    <name evidence="1" type="ORF">S12H4_05259</name>
</gene>
<name>X1Q3B0_9ZZZZ</name>
<comment type="caution">
    <text evidence="1">The sequence shown here is derived from an EMBL/GenBank/DDBJ whole genome shotgun (WGS) entry which is preliminary data.</text>
</comment>